<dbReference type="Proteomes" id="UP000616885">
    <property type="component" value="Unassembled WGS sequence"/>
</dbReference>
<dbReference type="EMBL" id="JADCTT010000003">
    <property type="protein sequence ID" value="KAF9754628.1"/>
    <property type="molecule type" value="Genomic_DNA"/>
</dbReference>
<evidence type="ECO:0000313" key="3">
    <source>
        <dbReference type="Proteomes" id="UP000616885"/>
    </source>
</evidence>
<sequence length="186" mass="20859">MGHSRSKSTVASPVTTEPGPELMIDPRDINKHLEAMLDRRNIPENQRYKMRNLNDTIKMEFIRQDWAEMQAAKPDRPGTTDSSNSVEGTSAVATGSDCEAEKQKRTRGRSFTFSRQEGGQQHFAEEEQGRGNSRTSLPKQINGQRRQRKGQTYLGILIIDLHHSVQNQVPARAGRLCFIPEEGAAA</sequence>
<gene>
    <name evidence="2" type="ORF">IM811_010069</name>
</gene>
<dbReference type="SUPFAM" id="SSF48371">
    <property type="entry name" value="ARM repeat"/>
    <property type="match status" value="1"/>
</dbReference>
<evidence type="ECO:0000256" key="1">
    <source>
        <dbReference type="SAM" id="MobiDB-lite"/>
    </source>
</evidence>
<feature type="compositionally biased region" description="Polar residues" evidence="1">
    <location>
        <begin position="109"/>
        <end position="119"/>
    </location>
</feature>
<dbReference type="AlphaFoldDB" id="A0A8H7NEY6"/>
<feature type="compositionally biased region" description="Polar residues" evidence="1">
    <location>
        <begin position="130"/>
        <end position="144"/>
    </location>
</feature>
<dbReference type="InterPro" id="IPR016024">
    <property type="entry name" value="ARM-type_fold"/>
</dbReference>
<name>A0A8H7NEY6_BIOOC</name>
<feature type="region of interest" description="Disordered" evidence="1">
    <location>
        <begin position="70"/>
        <end position="148"/>
    </location>
</feature>
<protein>
    <submittedName>
        <fullName evidence="2">Uncharacterized protein</fullName>
    </submittedName>
</protein>
<evidence type="ECO:0000313" key="2">
    <source>
        <dbReference type="EMBL" id="KAF9754628.1"/>
    </source>
</evidence>
<proteinExistence type="predicted"/>
<feature type="compositionally biased region" description="Polar residues" evidence="1">
    <location>
        <begin position="79"/>
        <end position="93"/>
    </location>
</feature>
<accession>A0A8H7NEY6</accession>
<reference evidence="2" key="1">
    <citation type="submission" date="2020-10" db="EMBL/GenBank/DDBJ databases">
        <title>High-Quality Genome Resource of Clonostachys rosea strain S41 by Oxford Nanopore Long-Read Sequencing.</title>
        <authorList>
            <person name="Wang H."/>
        </authorList>
    </citation>
    <scope>NUCLEOTIDE SEQUENCE</scope>
    <source>
        <strain evidence="2">S41</strain>
    </source>
</reference>
<organism evidence="2 3">
    <name type="scientific">Bionectria ochroleuca</name>
    <name type="common">Gliocladium roseum</name>
    <dbReference type="NCBI Taxonomy" id="29856"/>
    <lineage>
        <taxon>Eukaryota</taxon>
        <taxon>Fungi</taxon>
        <taxon>Dikarya</taxon>
        <taxon>Ascomycota</taxon>
        <taxon>Pezizomycotina</taxon>
        <taxon>Sordariomycetes</taxon>
        <taxon>Hypocreomycetidae</taxon>
        <taxon>Hypocreales</taxon>
        <taxon>Bionectriaceae</taxon>
        <taxon>Clonostachys</taxon>
    </lineage>
</organism>
<comment type="caution">
    <text evidence="2">The sequence shown here is derived from an EMBL/GenBank/DDBJ whole genome shotgun (WGS) entry which is preliminary data.</text>
</comment>
<feature type="region of interest" description="Disordered" evidence="1">
    <location>
        <begin position="1"/>
        <end position="26"/>
    </location>
</feature>